<evidence type="ECO:0000313" key="1">
    <source>
        <dbReference type="EMBL" id="UZP74266.1"/>
    </source>
</evidence>
<dbReference type="Gene3D" id="3.55.40.10">
    <property type="entry name" value="minor pseudopilin epsh domain"/>
    <property type="match status" value="1"/>
</dbReference>
<dbReference type="InterPro" id="IPR045584">
    <property type="entry name" value="Pilin-like"/>
</dbReference>
<evidence type="ECO:0000313" key="2">
    <source>
        <dbReference type="Proteomes" id="UP001317963"/>
    </source>
</evidence>
<sequence length="175" mass="19413">MKARAYRSGFTVVECLITLAVLSILQALALPSLSFLRDRALQLHTVDQLETAVAAARHFSVNNGTTVTLCGWSGPPGSVALQATDFPRCGEDYAKGVSIWVLETFGWRLYRVWEWEQRTVTNRSGSRLVSEHVVFSERGLAHRNMTWSTCANGANLSLVLNRVGRPSRRMGWGSC</sequence>
<accession>A0ABY6Q7Q9</accession>
<dbReference type="SUPFAM" id="SSF54523">
    <property type="entry name" value="Pili subunits"/>
    <property type="match status" value="1"/>
</dbReference>
<name>A0ABY6Q7Q9_9GAMM</name>
<organism evidence="1 2">
    <name type="scientific">Candidatus Paraluminiphilus aquimaris</name>
    <dbReference type="NCBI Taxonomy" id="2518994"/>
    <lineage>
        <taxon>Bacteria</taxon>
        <taxon>Pseudomonadati</taxon>
        <taxon>Pseudomonadota</taxon>
        <taxon>Gammaproteobacteria</taxon>
        <taxon>Cellvibrionales</taxon>
        <taxon>Halieaceae</taxon>
        <taxon>Candidatus Paraluminiphilus</taxon>
    </lineage>
</organism>
<keyword evidence="2" id="KW-1185">Reference proteome</keyword>
<proteinExistence type="predicted"/>
<dbReference type="InterPro" id="IPR012902">
    <property type="entry name" value="N_methyl_site"/>
</dbReference>
<dbReference type="Proteomes" id="UP001317963">
    <property type="component" value="Chromosome"/>
</dbReference>
<gene>
    <name evidence="1" type="ORF">E0F26_05685</name>
</gene>
<dbReference type="EMBL" id="CP036501">
    <property type="protein sequence ID" value="UZP74266.1"/>
    <property type="molecule type" value="Genomic_DNA"/>
</dbReference>
<reference evidence="1 2" key="1">
    <citation type="submission" date="2019-02" db="EMBL/GenBank/DDBJ databases">
        <title>Halieaceae_genomes.</title>
        <authorList>
            <person name="Li S.-H."/>
        </authorList>
    </citation>
    <scope>NUCLEOTIDE SEQUENCE [LARGE SCALE GENOMIC DNA]</scope>
    <source>
        <strain evidence="1 2">JH123</strain>
    </source>
</reference>
<protein>
    <submittedName>
        <fullName evidence="1">Prepilin-type N-terminal cleavage/methylation domain-containing protein</fullName>
    </submittedName>
</protein>
<dbReference type="RefSeq" id="WP_279243079.1">
    <property type="nucleotide sequence ID" value="NZ_CP036501.1"/>
</dbReference>
<dbReference type="NCBIfam" id="TIGR02532">
    <property type="entry name" value="IV_pilin_GFxxxE"/>
    <property type="match status" value="1"/>
</dbReference>